<protein>
    <submittedName>
        <fullName evidence="3">Chaperone protein DnaJ 2</fullName>
    </submittedName>
</protein>
<dbReference type="PANTHER" id="PTHR24074">
    <property type="entry name" value="CO-CHAPERONE PROTEIN DJLA"/>
    <property type="match status" value="1"/>
</dbReference>
<dbReference type="CDD" id="cd06257">
    <property type="entry name" value="DnaJ"/>
    <property type="match status" value="1"/>
</dbReference>
<feature type="coiled-coil region" evidence="1">
    <location>
        <begin position="51"/>
        <end position="116"/>
    </location>
</feature>
<accession>A0A9P5KBF5</accession>
<dbReference type="InterPro" id="IPR018253">
    <property type="entry name" value="DnaJ_domain_CS"/>
</dbReference>
<dbReference type="SMART" id="SM00271">
    <property type="entry name" value="DnaJ"/>
    <property type="match status" value="1"/>
</dbReference>
<dbReference type="PROSITE" id="PS50076">
    <property type="entry name" value="DNAJ_2"/>
    <property type="match status" value="1"/>
</dbReference>
<keyword evidence="4" id="KW-1185">Reference proteome</keyword>
<proteinExistence type="predicted"/>
<evidence type="ECO:0000259" key="2">
    <source>
        <dbReference type="PROSITE" id="PS50076"/>
    </source>
</evidence>
<dbReference type="InterPro" id="IPR001623">
    <property type="entry name" value="DnaJ_domain"/>
</dbReference>
<sequence>MDPPQTPDYYADLGVSENSTAQEIKKAHRDLVLQHHPDKQAPGACKDAHEFRKAREAFEVLRDEVKRAEYDAYYPDIRAAWAQYREFLERQAQEEVDRLAAEEARLQWEKSEARRQYYEEWLIQMDLFRAEERQIKRNISSKWELLGAQVKKEDARAQEKELAKAFDDIGRRLDTDKKDTI</sequence>
<evidence type="ECO:0000256" key="1">
    <source>
        <dbReference type="SAM" id="Coils"/>
    </source>
</evidence>
<dbReference type="SUPFAM" id="SSF46565">
    <property type="entry name" value="Chaperone J-domain"/>
    <property type="match status" value="1"/>
</dbReference>
<dbReference type="Gene3D" id="1.10.287.110">
    <property type="entry name" value="DnaJ domain"/>
    <property type="match status" value="1"/>
</dbReference>
<dbReference type="OrthoDB" id="10250354at2759"/>
<reference evidence="3" key="1">
    <citation type="submission" date="2019-06" db="EMBL/GenBank/DDBJ databases">
        <authorList>
            <person name="Gan P."/>
            <person name="Shirasu K."/>
        </authorList>
    </citation>
    <scope>NUCLEOTIDE SEQUENCE [LARGE SCALE GENOMIC DNA]</scope>
    <source>
        <strain evidence="3">CAD2</strain>
    </source>
</reference>
<organism evidence="3 4">
    <name type="scientific">Colletotrichum siamense</name>
    <name type="common">Anthracnose fungus</name>
    <dbReference type="NCBI Taxonomy" id="690259"/>
    <lineage>
        <taxon>Eukaryota</taxon>
        <taxon>Fungi</taxon>
        <taxon>Dikarya</taxon>
        <taxon>Ascomycota</taxon>
        <taxon>Pezizomycotina</taxon>
        <taxon>Sordariomycetes</taxon>
        <taxon>Hypocreomycetidae</taxon>
        <taxon>Glomerellales</taxon>
        <taxon>Glomerellaceae</taxon>
        <taxon>Colletotrichum</taxon>
        <taxon>Colletotrichum gloeosporioides species complex</taxon>
    </lineage>
</organism>
<dbReference type="Pfam" id="PF00226">
    <property type="entry name" value="DnaJ"/>
    <property type="match status" value="1"/>
</dbReference>
<dbReference type="Proteomes" id="UP000711996">
    <property type="component" value="Unassembled WGS sequence"/>
</dbReference>
<dbReference type="EMBL" id="QPMT01000002">
    <property type="protein sequence ID" value="KAF4866181.1"/>
    <property type="molecule type" value="Genomic_DNA"/>
</dbReference>
<dbReference type="PROSITE" id="PS00636">
    <property type="entry name" value="DNAJ_1"/>
    <property type="match status" value="1"/>
</dbReference>
<name>A0A9P5KBF5_COLSI</name>
<dbReference type="AlphaFoldDB" id="A0A9P5KBF5"/>
<gene>
    <name evidence="3" type="primary">dnaJ2</name>
    <name evidence="3" type="ORF">CGCSCA2_v001170</name>
</gene>
<keyword evidence="1" id="KW-0175">Coiled coil</keyword>
<feature type="domain" description="J" evidence="2">
    <location>
        <begin position="8"/>
        <end position="74"/>
    </location>
</feature>
<evidence type="ECO:0000313" key="4">
    <source>
        <dbReference type="Proteomes" id="UP000711996"/>
    </source>
</evidence>
<comment type="caution">
    <text evidence="3">The sequence shown here is derived from an EMBL/GenBank/DDBJ whole genome shotgun (WGS) entry which is preliminary data.</text>
</comment>
<dbReference type="InterPro" id="IPR036869">
    <property type="entry name" value="J_dom_sf"/>
</dbReference>
<evidence type="ECO:0000313" key="3">
    <source>
        <dbReference type="EMBL" id="KAF4866181.1"/>
    </source>
</evidence>
<dbReference type="InterPro" id="IPR050817">
    <property type="entry name" value="DjlA_DnaK_co-chaperone"/>
</dbReference>
<dbReference type="PRINTS" id="PR00625">
    <property type="entry name" value="JDOMAIN"/>
</dbReference>